<evidence type="ECO:0000313" key="3">
    <source>
        <dbReference type="Proteomes" id="UP001489902"/>
    </source>
</evidence>
<proteinExistence type="predicted"/>
<gene>
    <name evidence="2" type="ORF">QYS62_011582</name>
</gene>
<feature type="region of interest" description="Disordered" evidence="1">
    <location>
        <begin position="223"/>
        <end position="242"/>
    </location>
</feature>
<reference evidence="2 3" key="1">
    <citation type="submission" date="2024-04" db="EMBL/GenBank/DDBJ databases">
        <title>Complete genome sequence of Fusarium acuminatum.</title>
        <authorList>
            <person name="Lan B."/>
        </authorList>
    </citation>
    <scope>NUCLEOTIDE SEQUENCE [LARGE SCALE GENOMIC DNA]</scope>
    <source>
        <strain evidence="2">1A</strain>
    </source>
</reference>
<dbReference type="EMBL" id="CP151267">
    <property type="protein sequence ID" value="WZH50338.1"/>
    <property type="molecule type" value="Genomic_DNA"/>
</dbReference>
<feature type="compositionally biased region" description="Low complexity" evidence="1">
    <location>
        <begin position="233"/>
        <end position="242"/>
    </location>
</feature>
<sequence>MTDILTGQRFRRIEADEMLTPDRIVAVSVEATTHALDLTPASDLVSRDISKRDLVMGDYESIGSVNDKSDASPDNPSQLPPRNPARLGGKAVQKLPSPPEIMVTTADKTQIEPLSDVLAFETTNMGTKEKGECIYLKSTPYTLTQPSFRHGPITLSLAEVGRGARTMDDTVDWTTFQMAILGGAGDLFQDMSSEEDTKQVEEITSWFDRFGFETYGELITEDVPESECEPVPSMRSSSHSTLSSTYSTIGNDIDLPIPVGAEFPSGFWNVPAPGQALDKAKFFNSTGLKRWVGEGGPKRPSFHSSEESLPPSPMMQLVVHMDDGEAAISDTVPMGYNLGHDLGDFLKWQAENIVCIFTLGEKLSLCLLGDVKSVQHTLDARTGTSV</sequence>
<organism evidence="2 3">
    <name type="scientific">Fusarium acuminatum</name>
    <dbReference type="NCBI Taxonomy" id="5515"/>
    <lineage>
        <taxon>Eukaryota</taxon>
        <taxon>Fungi</taxon>
        <taxon>Dikarya</taxon>
        <taxon>Ascomycota</taxon>
        <taxon>Pezizomycotina</taxon>
        <taxon>Sordariomycetes</taxon>
        <taxon>Hypocreomycetidae</taxon>
        <taxon>Hypocreales</taxon>
        <taxon>Nectriaceae</taxon>
        <taxon>Fusarium</taxon>
        <taxon>Fusarium tricinctum species complex</taxon>
    </lineage>
</organism>
<accession>A0ABZ2XBC8</accession>
<evidence type="ECO:0000256" key="1">
    <source>
        <dbReference type="SAM" id="MobiDB-lite"/>
    </source>
</evidence>
<feature type="region of interest" description="Disordered" evidence="1">
    <location>
        <begin position="62"/>
        <end position="93"/>
    </location>
</feature>
<name>A0ABZ2XBC8_9HYPO</name>
<keyword evidence="3" id="KW-1185">Reference proteome</keyword>
<protein>
    <submittedName>
        <fullName evidence="2">Uncharacterized protein</fullName>
    </submittedName>
</protein>
<evidence type="ECO:0000313" key="2">
    <source>
        <dbReference type="EMBL" id="WZH50338.1"/>
    </source>
</evidence>
<dbReference type="Proteomes" id="UP001489902">
    <property type="component" value="Chromosome 8"/>
</dbReference>